<dbReference type="EMBL" id="SMFL01000024">
    <property type="protein sequence ID" value="TDE08686.1"/>
    <property type="molecule type" value="Genomic_DNA"/>
</dbReference>
<evidence type="ECO:0000313" key="3">
    <source>
        <dbReference type="Proteomes" id="UP000294850"/>
    </source>
</evidence>
<dbReference type="AlphaFoldDB" id="A0A4R5D5Q4"/>
<dbReference type="Proteomes" id="UP000294850">
    <property type="component" value="Unassembled WGS sequence"/>
</dbReference>
<evidence type="ECO:0000256" key="1">
    <source>
        <dbReference type="SAM" id="Phobius"/>
    </source>
</evidence>
<evidence type="ECO:0000313" key="2">
    <source>
        <dbReference type="EMBL" id="TDE08686.1"/>
    </source>
</evidence>
<dbReference type="OrthoDB" id="1092260at2"/>
<proteinExistence type="predicted"/>
<gene>
    <name evidence="2" type="ORF">E0F88_32160</name>
</gene>
<reference evidence="2 3" key="1">
    <citation type="submission" date="2019-03" db="EMBL/GenBank/DDBJ databases">
        <title>Dyadobacter AR-3-6 sp. nov., isolated from arctic soil.</title>
        <authorList>
            <person name="Chaudhary D.K."/>
        </authorList>
    </citation>
    <scope>NUCLEOTIDE SEQUENCE [LARGE SCALE GENOMIC DNA]</scope>
    <source>
        <strain evidence="2 3">AR-3-6</strain>
    </source>
</reference>
<keyword evidence="3" id="KW-1185">Reference proteome</keyword>
<sequence length="256" mass="30238">MRCSKILWYHYFCGFNIVLFMANIYTIPNTDYTVSKEAIECPHCSVSIVPDLFHAIKISSNGNRHIVAFACCVESMCELPFLLEFKQKYSPKDENWKTKPFIQQDVYNYEYESSLPEDLDAIRDDDKRPYLTKFFEIYEHAHQTHEQGFTEVSGTGFRKSFEFLLKDYAIFCFPNDKDKIAYQPLQQVIKRFSENKQLNIVAERAAWLGNDQTHYTIEWDEMDVDDLKNLIKSTVFWIHHAEFAKDLLISMADKRK</sequence>
<keyword evidence="1" id="KW-1133">Transmembrane helix</keyword>
<accession>A0A4R5D5Q4</accession>
<organism evidence="2 3">
    <name type="scientific">Dyadobacter psychrotolerans</name>
    <dbReference type="NCBI Taxonomy" id="2541721"/>
    <lineage>
        <taxon>Bacteria</taxon>
        <taxon>Pseudomonadati</taxon>
        <taxon>Bacteroidota</taxon>
        <taxon>Cytophagia</taxon>
        <taxon>Cytophagales</taxon>
        <taxon>Spirosomataceae</taxon>
        <taxon>Dyadobacter</taxon>
    </lineage>
</organism>
<keyword evidence="1" id="KW-0812">Transmembrane</keyword>
<protein>
    <submittedName>
        <fullName evidence="2">DUF4145 domain-containing protein</fullName>
    </submittedName>
</protein>
<name>A0A4R5D5Q4_9BACT</name>
<comment type="caution">
    <text evidence="2">The sequence shown here is derived from an EMBL/GenBank/DDBJ whole genome shotgun (WGS) entry which is preliminary data.</text>
</comment>
<feature type="transmembrane region" description="Helical" evidence="1">
    <location>
        <begin position="7"/>
        <end position="27"/>
    </location>
</feature>
<keyword evidence="1" id="KW-0472">Membrane</keyword>